<reference evidence="3 5" key="1">
    <citation type="journal article" date="2015" name="Stand. Genomic Sci.">
        <title>Genomic Encyclopedia of Bacterial and Archaeal Type Strains, Phase III: the genomes of soil and plant-associated and newly described type strains.</title>
        <authorList>
            <person name="Whitman W.B."/>
            <person name="Woyke T."/>
            <person name="Klenk H.P."/>
            <person name="Zhou Y."/>
            <person name="Lilburn T.G."/>
            <person name="Beck B.J."/>
            <person name="De Vos P."/>
            <person name="Vandamme P."/>
            <person name="Eisen J.A."/>
            <person name="Garrity G."/>
            <person name="Hugenholtz P."/>
            <person name="Kyrpides N.C."/>
        </authorList>
    </citation>
    <scope>NUCLEOTIDE SEQUENCE [LARGE SCALE GENOMIC DNA]</scope>
    <source>
        <strain evidence="3 5">CGMCC 1.5380</strain>
    </source>
</reference>
<evidence type="ECO:0000313" key="4">
    <source>
        <dbReference type="Proteomes" id="UP000254518"/>
    </source>
</evidence>
<reference evidence="3" key="3">
    <citation type="submission" date="2019-07" db="EMBL/GenBank/DDBJ databases">
        <authorList>
            <person name="Whitman W."/>
            <person name="Huntemann M."/>
            <person name="Clum A."/>
            <person name="Pillay M."/>
            <person name="Palaniappan K."/>
            <person name="Varghese N."/>
            <person name="Mikhailova N."/>
            <person name="Stamatis D."/>
            <person name="Reddy T."/>
            <person name="Daum C."/>
            <person name="Shapiro N."/>
            <person name="Ivanova N."/>
            <person name="Kyrpides N."/>
            <person name="Woyke T."/>
        </authorList>
    </citation>
    <scope>NUCLEOTIDE SEQUENCE</scope>
    <source>
        <strain evidence="3">CGMCC 1.5380</strain>
    </source>
</reference>
<dbReference type="RefSeq" id="WP_114755344.1">
    <property type="nucleotide sequence ID" value="NZ_QQBA01000023.1"/>
</dbReference>
<dbReference type="SUPFAM" id="SSF82185">
    <property type="entry name" value="Histone H3 K4-specific methyltransferase SET7/9 N-terminal domain"/>
    <property type="match status" value="1"/>
</dbReference>
<organism evidence="3 5">
    <name type="scientific">Flavobacterium glaciei</name>
    <dbReference type="NCBI Taxonomy" id="386300"/>
    <lineage>
        <taxon>Bacteria</taxon>
        <taxon>Pseudomonadati</taxon>
        <taxon>Bacteroidota</taxon>
        <taxon>Flavobacteriia</taxon>
        <taxon>Flavobacteriales</taxon>
        <taxon>Flavobacteriaceae</taxon>
        <taxon>Flavobacterium</taxon>
    </lineage>
</organism>
<name>A0A562PHN0_9FLAO</name>
<keyword evidence="1" id="KW-0732">Signal</keyword>
<evidence type="ECO:0000313" key="2">
    <source>
        <dbReference type="EMBL" id="RDI49506.1"/>
    </source>
</evidence>
<feature type="chain" id="PRO_5023096702" evidence="1">
    <location>
        <begin position="19"/>
        <end position="115"/>
    </location>
</feature>
<feature type="signal peptide" evidence="1">
    <location>
        <begin position="1"/>
        <end position="18"/>
    </location>
</feature>
<dbReference type="OrthoDB" id="1467310at2"/>
<dbReference type="EMBL" id="VLKX01000024">
    <property type="protein sequence ID" value="TWI43888.1"/>
    <property type="molecule type" value="Genomic_DNA"/>
</dbReference>
<dbReference type="InterPro" id="IPR011652">
    <property type="entry name" value="MORN_2"/>
</dbReference>
<evidence type="ECO:0000313" key="3">
    <source>
        <dbReference type="EMBL" id="TWI43888.1"/>
    </source>
</evidence>
<accession>A0A562PHN0</accession>
<dbReference type="Proteomes" id="UP000254518">
    <property type="component" value="Unassembled WGS sequence"/>
</dbReference>
<dbReference type="AlphaFoldDB" id="A0A562PHN0"/>
<evidence type="ECO:0000256" key="1">
    <source>
        <dbReference type="SAM" id="SignalP"/>
    </source>
</evidence>
<reference evidence="2 4" key="2">
    <citation type="submission" date="2018-07" db="EMBL/GenBank/DDBJ databases">
        <title>Genomic Encyclopedia of Type Strains, Phase IV (KMG-IV): sequencing the most valuable type-strain genomes for metagenomic binning, comparative biology and taxonomic classification.</title>
        <authorList>
            <person name="Goeker M."/>
        </authorList>
    </citation>
    <scope>NUCLEOTIDE SEQUENCE [LARGE SCALE GENOMIC DNA]</scope>
    <source>
        <strain evidence="2 4">DSM 19728</strain>
    </source>
</reference>
<dbReference type="Proteomes" id="UP000321392">
    <property type="component" value="Unassembled WGS sequence"/>
</dbReference>
<sequence length="115" mass="13084">MKKYIILTALIFSGIAFAQENGPKLEAVGELVKTTYYYENGKVQQEGFFKNGKLDGVWTSYDTNGNRLSVANYENGEKTGKWLFWNGNNLNEVDYSNSRIASVKTWKQDALVIRD</sequence>
<comment type="caution">
    <text evidence="3">The sequence shown here is derived from an EMBL/GenBank/DDBJ whole genome shotgun (WGS) entry which is preliminary data.</text>
</comment>
<dbReference type="EMBL" id="QQBA01000023">
    <property type="protein sequence ID" value="RDI49506.1"/>
    <property type="molecule type" value="Genomic_DNA"/>
</dbReference>
<evidence type="ECO:0000313" key="5">
    <source>
        <dbReference type="Proteomes" id="UP000321392"/>
    </source>
</evidence>
<proteinExistence type="predicted"/>
<dbReference type="Gene3D" id="2.20.110.10">
    <property type="entry name" value="Histone H3 K4-specific methyltransferase SET7/9 N-terminal domain"/>
    <property type="match status" value="1"/>
</dbReference>
<dbReference type="Pfam" id="PF07661">
    <property type="entry name" value="MORN_2"/>
    <property type="match status" value="2"/>
</dbReference>
<protein>
    <submittedName>
        <fullName evidence="3">MORN repeat protein</fullName>
    </submittedName>
</protein>
<keyword evidence="4" id="KW-1185">Reference proteome</keyword>
<gene>
    <name evidence="2" type="ORF">DFR66_12321</name>
    <name evidence="3" type="ORF">IQ02_02797</name>
</gene>